<dbReference type="AlphaFoldDB" id="A0A1H6YLW6"/>
<reference evidence="5 6" key="1">
    <citation type="submission" date="2016-10" db="EMBL/GenBank/DDBJ databases">
        <authorList>
            <person name="de Groot N.N."/>
        </authorList>
    </citation>
    <scope>NUCLEOTIDE SEQUENCE [LARGE SCALE GENOMIC DNA]</scope>
    <source>
        <strain evidence="5 6">DSM 2179</strain>
    </source>
</reference>
<dbReference type="SMART" id="SM00347">
    <property type="entry name" value="HTH_MARR"/>
    <property type="match status" value="1"/>
</dbReference>
<sequence>MKNLDTSQRLRETTRLLIRNLGFLDRSEAVCCGITLTQCHTIVETGRRKQISVNELSELLNLDKSTVSRTVEQLVNNDILVRQPDLSDRRYVVLQLTQKGEVLFGTIEQRMAVYFTEIIEEIPKEKREQVIESLQLFSEAIHKKRCC</sequence>
<dbReference type="PROSITE" id="PS50995">
    <property type="entry name" value="HTH_MARR_2"/>
    <property type="match status" value="1"/>
</dbReference>
<keyword evidence="6" id="KW-1185">Reference proteome</keyword>
<dbReference type="CDD" id="cd00090">
    <property type="entry name" value="HTH_ARSR"/>
    <property type="match status" value="1"/>
</dbReference>
<dbReference type="Proteomes" id="UP000199662">
    <property type="component" value="Unassembled WGS sequence"/>
</dbReference>
<accession>A0A1H6YLW6</accession>
<dbReference type="PRINTS" id="PR00598">
    <property type="entry name" value="HTHMARR"/>
</dbReference>
<dbReference type="Gene3D" id="1.10.10.10">
    <property type="entry name" value="Winged helix-like DNA-binding domain superfamily/Winged helix DNA-binding domain"/>
    <property type="match status" value="1"/>
</dbReference>
<dbReference type="InterPro" id="IPR000835">
    <property type="entry name" value="HTH_MarR-typ"/>
</dbReference>
<evidence type="ECO:0000256" key="1">
    <source>
        <dbReference type="ARBA" id="ARBA00023015"/>
    </source>
</evidence>
<gene>
    <name evidence="5" type="ORF">SAMN05660742_10779</name>
</gene>
<dbReference type="EMBL" id="FNZK01000007">
    <property type="protein sequence ID" value="SEJ42318.1"/>
    <property type="molecule type" value="Genomic_DNA"/>
</dbReference>
<evidence type="ECO:0000256" key="3">
    <source>
        <dbReference type="ARBA" id="ARBA00023163"/>
    </source>
</evidence>
<dbReference type="GO" id="GO:0003700">
    <property type="term" value="F:DNA-binding transcription factor activity"/>
    <property type="evidence" value="ECO:0007669"/>
    <property type="project" value="InterPro"/>
</dbReference>
<evidence type="ECO:0000313" key="5">
    <source>
        <dbReference type="EMBL" id="SEJ42318.1"/>
    </source>
</evidence>
<dbReference type="PANTHER" id="PTHR42756:SF1">
    <property type="entry name" value="TRANSCRIPTIONAL REPRESSOR OF EMRAB OPERON"/>
    <property type="match status" value="1"/>
</dbReference>
<dbReference type="STRING" id="84035.SAMN05660742_10779"/>
<protein>
    <submittedName>
        <fullName evidence="5">DNA-binding transcriptional regulator, MarR family</fullName>
    </submittedName>
</protein>
<dbReference type="InterPro" id="IPR011991">
    <property type="entry name" value="ArsR-like_HTH"/>
</dbReference>
<dbReference type="RefSeq" id="WP_091830910.1">
    <property type="nucleotide sequence ID" value="NZ_FNZK01000007.1"/>
</dbReference>
<dbReference type="InterPro" id="IPR036390">
    <property type="entry name" value="WH_DNA-bd_sf"/>
</dbReference>
<dbReference type="GO" id="GO:0003677">
    <property type="term" value="F:DNA binding"/>
    <property type="evidence" value="ECO:0007669"/>
    <property type="project" value="UniProtKB-KW"/>
</dbReference>
<organism evidence="5 6">
    <name type="scientific">Propionispira arboris</name>
    <dbReference type="NCBI Taxonomy" id="84035"/>
    <lineage>
        <taxon>Bacteria</taxon>
        <taxon>Bacillati</taxon>
        <taxon>Bacillota</taxon>
        <taxon>Negativicutes</taxon>
        <taxon>Selenomonadales</taxon>
        <taxon>Selenomonadaceae</taxon>
        <taxon>Propionispira</taxon>
    </lineage>
</organism>
<keyword evidence="3" id="KW-0804">Transcription</keyword>
<dbReference type="Pfam" id="PF12802">
    <property type="entry name" value="MarR_2"/>
    <property type="match status" value="1"/>
</dbReference>
<feature type="domain" description="HTH marR-type" evidence="4">
    <location>
        <begin position="1"/>
        <end position="139"/>
    </location>
</feature>
<evidence type="ECO:0000256" key="2">
    <source>
        <dbReference type="ARBA" id="ARBA00023125"/>
    </source>
</evidence>
<evidence type="ECO:0000259" key="4">
    <source>
        <dbReference type="PROSITE" id="PS50995"/>
    </source>
</evidence>
<dbReference type="InterPro" id="IPR036388">
    <property type="entry name" value="WH-like_DNA-bd_sf"/>
</dbReference>
<dbReference type="SUPFAM" id="SSF46785">
    <property type="entry name" value="Winged helix' DNA-binding domain"/>
    <property type="match status" value="1"/>
</dbReference>
<dbReference type="PANTHER" id="PTHR42756">
    <property type="entry name" value="TRANSCRIPTIONAL REGULATOR, MARR"/>
    <property type="match status" value="1"/>
</dbReference>
<proteinExistence type="predicted"/>
<name>A0A1H6YLW6_9FIRM</name>
<evidence type="ECO:0000313" key="6">
    <source>
        <dbReference type="Proteomes" id="UP000199662"/>
    </source>
</evidence>
<keyword evidence="2 5" id="KW-0238">DNA-binding</keyword>
<keyword evidence="1" id="KW-0805">Transcription regulation</keyword>